<organism evidence="1 2">
    <name type="scientific">Trifolium pratense</name>
    <name type="common">Red clover</name>
    <dbReference type="NCBI Taxonomy" id="57577"/>
    <lineage>
        <taxon>Eukaryota</taxon>
        <taxon>Viridiplantae</taxon>
        <taxon>Streptophyta</taxon>
        <taxon>Embryophyta</taxon>
        <taxon>Tracheophyta</taxon>
        <taxon>Spermatophyta</taxon>
        <taxon>Magnoliopsida</taxon>
        <taxon>eudicotyledons</taxon>
        <taxon>Gunneridae</taxon>
        <taxon>Pentapetalae</taxon>
        <taxon>rosids</taxon>
        <taxon>fabids</taxon>
        <taxon>Fabales</taxon>
        <taxon>Fabaceae</taxon>
        <taxon>Papilionoideae</taxon>
        <taxon>50 kb inversion clade</taxon>
        <taxon>NPAAA clade</taxon>
        <taxon>Hologalegina</taxon>
        <taxon>IRL clade</taxon>
        <taxon>Trifolieae</taxon>
        <taxon>Trifolium</taxon>
    </lineage>
</organism>
<dbReference type="EMBL" id="ASHM01208242">
    <property type="protein sequence ID" value="PNX67364.1"/>
    <property type="molecule type" value="Genomic_DNA"/>
</dbReference>
<feature type="non-terminal residue" evidence="1">
    <location>
        <position position="41"/>
    </location>
</feature>
<proteinExistence type="predicted"/>
<gene>
    <name evidence="1" type="ORF">L195_g063482</name>
</gene>
<reference evidence="1 2" key="2">
    <citation type="journal article" date="2017" name="Front. Plant Sci.">
        <title>Gene Classification and Mining of Molecular Markers Useful in Red Clover (Trifolium pratense) Breeding.</title>
        <authorList>
            <person name="Istvanek J."/>
            <person name="Dluhosova J."/>
            <person name="Dluhos P."/>
            <person name="Patkova L."/>
            <person name="Nedelnik J."/>
            <person name="Repkova J."/>
        </authorList>
    </citation>
    <scope>NUCLEOTIDE SEQUENCE [LARGE SCALE GENOMIC DNA]</scope>
    <source>
        <strain evidence="2">cv. Tatra</strain>
        <tissue evidence="1">Young leaves</tissue>
    </source>
</reference>
<name>A0A2K3KM38_TRIPR</name>
<dbReference type="Proteomes" id="UP000236291">
    <property type="component" value="Unassembled WGS sequence"/>
</dbReference>
<evidence type="ECO:0000313" key="2">
    <source>
        <dbReference type="Proteomes" id="UP000236291"/>
    </source>
</evidence>
<sequence length="41" mass="4397">MESASIVGVLKKGHHSSFQREVRITCSHDSTAAPSCGCIHE</sequence>
<comment type="caution">
    <text evidence="1">The sequence shown here is derived from an EMBL/GenBank/DDBJ whole genome shotgun (WGS) entry which is preliminary data.</text>
</comment>
<evidence type="ECO:0000313" key="1">
    <source>
        <dbReference type="EMBL" id="PNX67364.1"/>
    </source>
</evidence>
<dbReference type="AlphaFoldDB" id="A0A2K3KM38"/>
<reference evidence="1 2" key="1">
    <citation type="journal article" date="2014" name="Am. J. Bot.">
        <title>Genome assembly and annotation for red clover (Trifolium pratense; Fabaceae).</title>
        <authorList>
            <person name="Istvanek J."/>
            <person name="Jaros M."/>
            <person name="Krenek A."/>
            <person name="Repkova J."/>
        </authorList>
    </citation>
    <scope>NUCLEOTIDE SEQUENCE [LARGE SCALE GENOMIC DNA]</scope>
    <source>
        <strain evidence="2">cv. Tatra</strain>
        <tissue evidence="1">Young leaves</tissue>
    </source>
</reference>
<protein>
    <submittedName>
        <fullName evidence="1">Uncharacterized protein</fullName>
    </submittedName>
</protein>
<accession>A0A2K3KM38</accession>